<keyword evidence="5" id="KW-1185">Reference proteome</keyword>
<sequence length="273" mass="29911">MNPSSFFRSFMLGRVALLALSLFSFSPIVFAQQTTVSVVTNDSAEKTYSVVFDGRPRVSQVVEQGLTLVTQERPNKLAHAADVIYWQGAGLFDSSASNDSDVLLADITTKLTTLAERWQDDEDKLSAVNALSEFLASSIFQTRIAVELDQDFYLAGSNVNPLVKGELTLLLPPRPNHVWVIGAVEKANDTDFSPRHIAGDYLKLAETLNTFGINDVSVIQPGGALETHHVAYWNEIPKNIAPGAVIFVPFQGLPSALASLNRDIARLLQHRVM</sequence>
<name>A0A1E5C6H5_9GAMM</name>
<evidence type="ECO:0000259" key="3">
    <source>
        <dbReference type="Pfam" id="PF20616"/>
    </source>
</evidence>
<proteinExistence type="predicted"/>
<dbReference type="InterPro" id="IPR010425">
    <property type="entry name" value="Caps_synth_GfcC-like_C"/>
</dbReference>
<dbReference type="EMBL" id="AJWN02000057">
    <property type="protein sequence ID" value="OEE61118.1"/>
    <property type="molecule type" value="Genomic_DNA"/>
</dbReference>
<organism evidence="4 5">
    <name type="scientific">Enterovibrio norvegicus FF-454</name>
    <dbReference type="NCBI Taxonomy" id="1185651"/>
    <lineage>
        <taxon>Bacteria</taxon>
        <taxon>Pseudomonadati</taxon>
        <taxon>Pseudomonadota</taxon>
        <taxon>Gammaproteobacteria</taxon>
        <taxon>Vibrionales</taxon>
        <taxon>Vibrionaceae</taxon>
        <taxon>Enterovibrio</taxon>
    </lineage>
</organism>
<protein>
    <submittedName>
        <fullName evidence="4">Polysaccharide synthesis</fullName>
    </submittedName>
</protein>
<dbReference type="AlphaFoldDB" id="A0A1E5C6H5"/>
<dbReference type="RefSeq" id="WP_016960229.1">
    <property type="nucleotide sequence ID" value="NZ_AJWN02000057.1"/>
</dbReference>
<feature type="domain" description="Capsule biosynthesis GfcC-like C-terminal" evidence="2">
    <location>
        <begin position="195"/>
        <end position="272"/>
    </location>
</feature>
<evidence type="ECO:0000259" key="2">
    <source>
        <dbReference type="Pfam" id="PF06251"/>
    </source>
</evidence>
<feature type="domain" description="Capsule biosynthesis GfcC-like N-terminal" evidence="3">
    <location>
        <begin position="79"/>
        <end position="174"/>
    </location>
</feature>
<comment type="caution">
    <text evidence="4">The sequence shown here is derived from an EMBL/GenBank/DDBJ whole genome shotgun (WGS) entry which is preliminary data.</text>
</comment>
<dbReference type="Proteomes" id="UP000095039">
    <property type="component" value="Unassembled WGS sequence"/>
</dbReference>
<accession>A0A1E5C6H5</accession>
<gene>
    <name evidence="4" type="ORF">A1OK_22175</name>
</gene>
<feature type="signal peptide" evidence="1">
    <location>
        <begin position="1"/>
        <end position="31"/>
    </location>
</feature>
<evidence type="ECO:0000313" key="5">
    <source>
        <dbReference type="Proteomes" id="UP000095039"/>
    </source>
</evidence>
<dbReference type="Pfam" id="PF06251">
    <property type="entry name" value="Caps_syn_GfcC_C"/>
    <property type="match status" value="1"/>
</dbReference>
<dbReference type="Gene3D" id="3.10.560.10">
    <property type="entry name" value="Outer membrane lipoprotein wza domain like"/>
    <property type="match status" value="1"/>
</dbReference>
<evidence type="ECO:0000313" key="4">
    <source>
        <dbReference type="EMBL" id="OEE61118.1"/>
    </source>
</evidence>
<keyword evidence="1" id="KW-0732">Signal</keyword>
<dbReference type="InterPro" id="IPR046459">
    <property type="entry name" value="Caps_syn_GfcC_N"/>
</dbReference>
<reference evidence="4 5" key="1">
    <citation type="journal article" date="2012" name="Science">
        <title>Ecological populations of bacteria act as socially cohesive units of antibiotic production and resistance.</title>
        <authorList>
            <person name="Cordero O.X."/>
            <person name="Wildschutte H."/>
            <person name="Kirkup B."/>
            <person name="Proehl S."/>
            <person name="Ngo L."/>
            <person name="Hussain F."/>
            <person name="Le Roux F."/>
            <person name="Mincer T."/>
            <person name="Polz M.F."/>
        </authorList>
    </citation>
    <scope>NUCLEOTIDE SEQUENCE [LARGE SCALE GENOMIC DNA]</scope>
    <source>
        <strain evidence="4 5">FF-454</strain>
    </source>
</reference>
<evidence type="ECO:0000256" key="1">
    <source>
        <dbReference type="SAM" id="SignalP"/>
    </source>
</evidence>
<dbReference type="Pfam" id="PF20616">
    <property type="entry name" value="Caps_syn_GfcC_N"/>
    <property type="match status" value="1"/>
</dbReference>
<feature type="chain" id="PRO_5009172436" evidence="1">
    <location>
        <begin position="32"/>
        <end position="273"/>
    </location>
</feature>